<evidence type="ECO:0000313" key="2">
    <source>
        <dbReference type="EMBL" id="KAA1136415.1"/>
    </source>
</evidence>
<feature type="region of interest" description="Disordered" evidence="1">
    <location>
        <begin position="1"/>
        <end position="38"/>
    </location>
</feature>
<protein>
    <submittedName>
        <fullName evidence="2">Uncharacterized protein</fullName>
    </submittedName>
</protein>
<name>A0A5B0SFX1_PUCGR</name>
<sequence>MLMMTPLQAGSSGWLLEGKKRESRTSSSRQKLRGPRHSGSAFCNHLIRSIKRLTPLPTCPSPFTLSRSVIDFGIDTLDHPTFIFPCLLSNSSNRSLSRSSPFKDLALFQSTPHSPFA</sequence>
<accession>A0A5B0SFX1</accession>
<proteinExistence type="predicted"/>
<evidence type="ECO:0000256" key="1">
    <source>
        <dbReference type="SAM" id="MobiDB-lite"/>
    </source>
</evidence>
<dbReference type="AlphaFoldDB" id="A0A5B0SFX1"/>
<dbReference type="Proteomes" id="UP000325313">
    <property type="component" value="Unassembled WGS sequence"/>
</dbReference>
<reference evidence="2 3" key="1">
    <citation type="submission" date="2019-05" db="EMBL/GenBank/DDBJ databases">
        <title>Emergence of the Ug99 lineage of the wheat stem rust pathogen through somatic hybridization.</title>
        <authorList>
            <person name="Li F."/>
            <person name="Upadhyaya N.M."/>
            <person name="Sperschneider J."/>
            <person name="Matny O."/>
            <person name="Nguyen-Phuc H."/>
            <person name="Mago R."/>
            <person name="Raley C."/>
            <person name="Miller M.E."/>
            <person name="Silverstein K.A.T."/>
            <person name="Henningsen E."/>
            <person name="Hirsch C.D."/>
            <person name="Visser B."/>
            <person name="Pretorius Z.A."/>
            <person name="Steffenson B.J."/>
            <person name="Schwessinger B."/>
            <person name="Dodds P.N."/>
            <person name="Figueroa M."/>
        </authorList>
    </citation>
    <scope>NUCLEOTIDE SEQUENCE [LARGE SCALE GENOMIC DNA]</scope>
    <source>
        <strain evidence="2 3">Ug99</strain>
    </source>
</reference>
<organism evidence="2 3">
    <name type="scientific">Puccinia graminis f. sp. tritici</name>
    <dbReference type="NCBI Taxonomy" id="56615"/>
    <lineage>
        <taxon>Eukaryota</taxon>
        <taxon>Fungi</taxon>
        <taxon>Dikarya</taxon>
        <taxon>Basidiomycota</taxon>
        <taxon>Pucciniomycotina</taxon>
        <taxon>Pucciniomycetes</taxon>
        <taxon>Pucciniales</taxon>
        <taxon>Pucciniaceae</taxon>
        <taxon>Puccinia</taxon>
    </lineage>
</organism>
<gene>
    <name evidence="2" type="ORF">PGTUg99_030954</name>
</gene>
<evidence type="ECO:0000313" key="3">
    <source>
        <dbReference type="Proteomes" id="UP000325313"/>
    </source>
</evidence>
<dbReference type="EMBL" id="VDEP01000035">
    <property type="protein sequence ID" value="KAA1136415.1"/>
    <property type="molecule type" value="Genomic_DNA"/>
</dbReference>
<comment type="caution">
    <text evidence="2">The sequence shown here is derived from an EMBL/GenBank/DDBJ whole genome shotgun (WGS) entry which is preliminary data.</text>
</comment>